<dbReference type="AlphaFoldDB" id="A0AAD3CXC8"/>
<gene>
    <name evidence="2" type="ORF">CTEN210_08810</name>
</gene>
<feature type="region of interest" description="Disordered" evidence="1">
    <location>
        <begin position="1"/>
        <end position="68"/>
    </location>
</feature>
<evidence type="ECO:0000313" key="2">
    <source>
        <dbReference type="EMBL" id="GFH52334.1"/>
    </source>
</evidence>
<feature type="compositionally biased region" description="Basic and acidic residues" evidence="1">
    <location>
        <begin position="359"/>
        <end position="373"/>
    </location>
</feature>
<dbReference type="EMBL" id="BLLK01000045">
    <property type="protein sequence ID" value="GFH52334.1"/>
    <property type="molecule type" value="Genomic_DNA"/>
</dbReference>
<feature type="compositionally biased region" description="Low complexity" evidence="1">
    <location>
        <begin position="1"/>
        <end position="13"/>
    </location>
</feature>
<feature type="region of interest" description="Disordered" evidence="1">
    <location>
        <begin position="359"/>
        <end position="434"/>
    </location>
</feature>
<proteinExistence type="predicted"/>
<name>A0AAD3CXC8_9STRA</name>
<comment type="caution">
    <text evidence="2">The sequence shown here is derived from an EMBL/GenBank/DDBJ whole genome shotgun (WGS) entry which is preliminary data.</text>
</comment>
<feature type="compositionally biased region" description="Basic and acidic residues" evidence="1">
    <location>
        <begin position="30"/>
        <end position="45"/>
    </location>
</feature>
<accession>A0AAD3CXC8</accession>
<evidence type="ECO:0000256" key="1">
    <source>
        <dbReference type="SAM" id="MobiDB-lite"/>
    </source>
</evidence>
<dbReference type="Proteomes" id="UP001054902">
    <property type="component" value="Unassembled WGS sequence"/>
</dbReference>
<sequence length="434" mass="48048">MSSRNSSNRSDSSLSRRKHANRGVSNIPDIRTRRTPKDEKEERPMRPKLSIHTDLQSSSIPSSSLVTPTNLTSTISRGDEGSVGDFATPRLIDSAKRSHRTKIGGIQSSGIKGGARRIENVTSLTTKSPSVRNLQVQTSDLKISTGNTKRMSGIVTPSPRSHSKFNFDDVKISSATKIRAMATAPTSLDSKNTPSRMLHQGAPIMNTLNDHTFKDMDRKFLSSGARRISRKVDSLTVKKTEASVYERLSARPKSSMKTIDKSTRRDDNISRCSEGGIVESFGKISLANEFQSEAACYEQETAKSEKVHSNVYQNLISSIGQSEDDIFLDEVLGSSSFLDDEILSGDETYETETSQRQELETEHAAIQSNKDDSPNTSNTNESYDSITEHMPKITDKIRVVVESDDEDNHRDGSLNPMSRTLLEEDAEKKYFGGK</sequence>
<reference evidence="2 3" key="1">
    <citation type="journal article" date="2021" name="Sci. Rep.">
        <title>The genome of the diatom Chaetoceros tenuissimus carries an ancient integrated fragment of an extant virus.</title>
        <authorList>
            <person name="Hongo Y."/>
            <person name="Kimura K."/>
            <person name="Takaki Y."/>
            <person name="Yoshida Y."/>
            <person name="Baba S."/>
            <person name="Kobayashi G."/>
            <person name="Nagasaki K."/>
            <person name="Hano T."/>
            <person name="Tomaru Y."/>
        </authorList>
    </citation>
    <scope>NUCLEOTIDE SEQUENCE [LARGE SCALE GENOMIC DNA]</scope>
    <source>
        <strain evidence="2 3">NIES-3715</strain>
    </source>
</reference>
<feature type="compositionally biased region" description="Basic and acidic residues" evidence="1">
    <location>
        <begin position="386"/>
        <end position="412"/>
    </location>
</feature>
<feature type="compositionally biased region" description="Polar residues" evidence="1">
    <location>
        <begin position="374"/>
        <end position="385"/>
    </location>
</feature>
<keyword evidence="3" id="KW-1185">Reference proteome</keyword>
<protein>
    <submittedName>
        <fullName evidence="2">Uncharacterized protein</fullName>
    </submittedName>
</protein>
<evidence type="ECO:0000313" key="3">
    <source>
        <dbReference type="Proteomes" id="UP001054902"/>
    </source>
</evidence>
<organism evidence="2 3">
    <name type="scientific">Chaetoceros tenuissimus</name>
    <dbReference type="NCBI Taxonomy" id="426638"/>
    <lineage>
        <taxon>Eukaryota</taxon>
        <taxon>Sar</taxon>
        <taxon>Stramenopiles</taxon>
        <taxon>Ochrophyta</taxon>
        <taxon>Bacillariophyta</taxon>
        <taxon>Coscinodiscophyceae</taxon>
        <taxon>Chaetocerotophycidae</taxon>
        <taxon>Chaetocerotales</taxon>
        <taxon>Chaetocerotaceae</taxon>
        <taxon>Chaetoceros</taxon>
    </lineage>
</organism>